<dbReference type="GeneID" id="93023746"/>
<proteinExistence type="predicted"/>
<evidence type="ECO:0000313" key="1">
    <source>
        <dbReference type="EMBL" id="VEE10728.1"/>
    </source>
</evidence>
<dbReference type="EMBL" id="LR134289">
    <property type="protein sequence ID" value="VEE10728.1"/>
    <property type="molecule type" value="Genomic_DNA"/>
</dbReference>
<dbReference type="STRING" id="525257.HMPREF0204_11353"/>
<accession>A0A3S5E365</accession>
<dbReference type="RefSeq" id="WP_002984510.1">
    <property type="nucleotide sequence ID" value="NZ_CP068486.1"/>
</dbReference>
<evidence type="ECO:0000313" key="2">
    <source>
        <dbReference type="Proteomes" id="UP000279227"/>
    </source>
</evidence>
<dbReference type="KEGG" id="cgle:NCTC11432_04352"/>
<organism evidence="1 2">
    <name type="scientific">Chryseobacterium gleum</name>
    <name type="common">Flavobacterium gleum</name>
    <dbReference type="NCBI Taxonomy" id="250"/>
    <lineage>
        <taxon>Bacteria</taxon>
        <taxon>Pseudomonadati</taxon>
        <taxon>Bacteroidota</taxon>
        <taxon>Flavobacteriia</taxon>
        <taxon>Flavobacteriales</taxon>
        <taxon>Weeksellaceae</taxon>
        <taxon>Chryseobacterium group</taxon>
        <taxon>Chryseobacterium</taxon>
    </lineage>
</organism>
<sequence length="135" mass="15451">MRNSVIEAKQWIYNELKNGGVSSVITGDLYKDFRPAGSTKEDIVVNAITLNSTFFQTGAFNVNCYVPYLKVKINAIDQNVPNEIRLKAVSDKVKPILERKFTNKYNVDIEFEQTIMDGNDCYINFRLKLNAFNNN</sequence>
<reference evidence="1 2" key="1">
    <citation type="submission" date="2018-12" db="EMBL/GenBank/DDBJ databases">
        <authorList>
            <consortium name="Pathogen Informatics"/>
        </authorList>
    </citation>
    <scope>NUCLEOTIDE SEQUENCE [LARGE SCALE GENOMIC DNA]</scope>
    <source>
        <strain evidence="1 2">NCTC11432</strain>
    </source>
</reference>
<name>A0A3S5E365_CHRGE</name>
<dbReference type="OrthoDB" id="1262402at2"/>
<dbReference type="Proteomes" id="UP000279227">
    <property type="component" value="Chromosome"/>
</dbReference>
<dbReference type="AlphaFoldDB" id="A0A3S5E365"/>
<gene>
    <name evidence="1" type="ORF">NCTC11432_04352</name>
</gene>
<protein>
    <submittedName>
        <fullName evidence="1">Uncharacterized protein</fullName>
    </submittedName>
</protein>